<evidence type="ECO:0000256" key="1">
    <source>
        <dbReference type="ARBA" id="ARBA00008591"/>
    </source>
</evidence>
<dbReference type="AlphaFoldDB" id="A0A0M0BTC0"/>
<comment type="caution">
    <text evidence="2">The sequence shown here is derived from an EMBL/GenBank/DDBJ whole genome shotgun (WGS) entry which is preliminary data.</text>
</comment>
<name>A0A0M0BTC0_9ARCH</name>
<gene>
    <name evidence="2" type="ORF">AC478_01980</name>
</gene>
<dbReference type="InterPro" id="IPR052912">
    <property type="entry name" value="UPF0111_domain"/>
</dbReference>
<dbReference type="EMBL" id="LFWV01000021">
    <property type="protein sequence ID" value="KON31862.1"/>
    <property type="molecule type" value="Genomic_DNA"/>
</dbReference>
<organism evidence="2 3">
    <name type="scientific">miscellaneous Crenarchaeota group-1 archaeon SG8-32-3</name>
    <dbReference type="NCBI Taxonomy" id="1685125"/>
    <lineage>
        <taxon>Archaea</taxon>
        <taxon>Candidatus Bathyarchaeota</taxon>
        <taxon>MCG-1</taxon>
    </lineage>
</organism>
<reference evidence="3" key="1">
    <citation type="submission" date="2015-06" db="EMBL/GenBank/DDBJ databases">
        <title>New insights into the roles of widespread benthic archaea in carbon and nitrogen cycling.</title>
        <authorList>
            <person name="Lazar C.S."/>
            <person name="Baker B.J."/>
            <person name="Seitz K.W."/>
            <person name="Hyde A.S."/>
            <person name="Dick G.J."/>
            <person name="Hinrichs K.-U."/>
            <person name="Teske A.P."/>
        </authorList>
    </citation>
    <scope>NUCLEOTIDE SEQUENCE [LARGE SCALE GENOMIC DNA]</scope>
</reference>
<dbReference type="Proteomes" id="UP000054016">
    <property type="component" value="Unassembled WGS sequence"/>
</dbReference>
<dbReference type="Pfam" id="PF01865">
    <property type="entry name" value="PhoU_div"/>
    <property type="match status" value="1"/>
</dbReference>
<dbReference type="InterPro" id="IPR018445">
    <property type="entry name" value="Put_Phosphate_transp_reg"/>
</dbReference>
<sequence>MGFKEWILPQDKIFFNLLEEQADLAVKVAELFQTMIREYESFDVLIKRMRIMEHEGDEIVHKIFRKLNKSFITPIDQEDISKLASLYDDVIDLIDATANKIYLFKLEKPDDIVREFADIIVRQVNEVNAATKHIRKINQAEIENRFKDVNSLENEADDLNDFAIVELFKEKDPIKILIMKDIYELLEQITDKCEDVCLVLQDIVIKNA</sequence>
<proteinExistence type="inferred from homology"/>
<evidence type="ECO:0000313" key="3">
    <source>
        <dbReference type="Proteomes" id="UP000054016"/>
    </source>
</evidence>
<dbReference type="InterPro" id="IPR038078">
    <property type="entry name" value="PhoU-like_sf"/>
</dbReference>
<protein>
    <recommendedName>
        <fullName evidence="4">Phosphate transport regulator</fullName>
    </recommendedName>
</protein>
<dbReference type="PANTHER" id="PTHR37298:SF1">
    <property type="entry name" value="UPF0111 PROTEIN YKAA"/>
    <property type="match status" value="1"/>
</dbReference>
<dbReference type="PANTHER" id="PTHR37298">
    <property type="entry name" value="UPF0111 PROTEIN YKAA"/>
    <property type="match status" value="1"/>
</dbReference>
<evidence type="ECO:0000313" key="2">
    <source>
        <dbReference type="EMBL" id="KON31862.1"/>
    </source>
</evidence>
<accession>A0A0M0BTC0</accession>
<evidence type="ECO:0008006" key="4">
    <source>
        <dbReference type="Google" id="ProtNLM"/>
    </source>
</evidence>
<dbReference type="Gene3D" id="1.20.58.220">
    <property type="entry name" value="Phosphate transport system protein phou homolog 2, domain 2"/>
    <property type="match status" value="1"/>
</dbReference>
<comment type="similarity">
    <text evidence="1">Belongs to the UPF0111 family.</text>
</comment>